<dbReference type="EMBL" id="JH816158">
    <property type="protein sequence ID" value="EKC21753.1"/>
    <property type="molecule type" value="Genomic_DNA"/>
</dbReference>
<accession>K1PJD3</accession>
<evidence type="ECO:0000256" key="1">
    <source>
        <dbReference type="SAM" id="MobiDB-lite"/>
    </source>
</evidence>
<protein>
    <submittedName>
        <fullName evidence="2">Uncharacterized protein</fullName>
    </submittedName>
</protein>
<feature type="compositionally biased region" description="Basic and acidic residues" evidence="1">
    <location>
        <begin position="80"/>
        <end position="108"/>
    </location>
</feature>
<gene>
    <name evidence="2" type="ORF">CGI_10003389</name>
</gene>
<reference evidence="2" key="1">
    <citation type="journal article" date="2012" name="Nature">
        <title>The oyster genome reveals stress adaptation and complexity of shell formation.</title>
        <authorList>
            <person name="Zhang G."/>
            <person name="Fang X."/>
            <person name="Guo X."/>
            <person name="Li L."/>
            <person name="Luo R."/>
            <person name="Xu F."/>
            <person name="Yang P."/>
            <person name="Zhang L."/>
            <person name="Wang X."/>
            <person name="Qi H."/>
            <person name="Xiong Z."/>
            <person name="Que H."/>
            <person name="Xie Y."/>
            <person name="Holland P.W."/>
            <person name="Paps J."/>
            <person name="Zhu Y."/>
            <person name="Wu F."/>
            <person name="Chen Y."/>
            <person name="Wang J."/>
            <person name="Peng C."/>
            <person name="Meng J."/>
            <person name="Yang L."/>
            <person name="Liu J."/>
            <person name="Wen B."/>
            <person name="Zhang N."/>
            <person name="Huang Z."/>
            <person name="Zhu Q."/>
            <person name="Feng Y."/>
            <person name="Mount A."/>
            <person name="Hedgecock D."/>
            <person name="Xu Z."/>
            <person name="Liu Y."/>
            <person name="Domazet-Loso T."/>
            <person name="Du Y."/>
            <person name="Sun X."/>
            <person name="Zhang S."/>
            <person name="Liu B."/>
            <person name="Cheng P."/>
            <person name="Jiang X."/>
            <person name="Li J."/>
            <person name="Fan D."/>
            <person name="Wang W."/>
            <person name="Fu W."/>
            <person name="Wang T."/>
            <person name="Wang B."/>
            <person name="Zhang J."/>
            <person name="Peng Z."/>
            <person name="Li Y."/>
            <person name="Li N."/>
            <person name="Wang J."/>
            <person name="Chen M."/>
            <person name="He Y."/>
            <person name="Tan F."/>
            <person name="Song X."/>
            <person name="Zheng Q."/>
            <person name="Huang R."/>
            <person name="Yang H."/>
            <person name="Du X."/>
            <person name="Chen L."/>
            <person name="Yang M."/>
            <person name="Gaffney P.M."/>
            <person name="Wang S."/>
            <person name="Luo L."/>
            <person name="She Z."/>
            <person name="Ming Y."/>
            <person name="Huang W."/>
            <person name="Zhang S."/>
            <person name="Huang B."/>
            <person name="Zhang Y."/>
            <person name="Qu T."/>
            <person name="Ni P."/>
            <person name="Miao G."/>
            <person name="Wang J."/>
            <person name="Wang Q."/>
            <person name="Steinberg C.E."/>
            <person name="Wang H."/>
            <person name="Li N."/>
            <person name="Qian L."/>
            <person name="Zhang G."/>
            <person name="Li Y."/>
            <person name="Yang H."/>
            <person name="Liu X."/>
            <person name="Wang J."/>
            <person name="Yin Y."/>
            <person name="Wang J."/>
        </authorList>
    </citation>
    <scope>NUCLEOTIDE SEQUENCE [LARGE SCALE GENOMIC DNA]</scope>
    <source>
        <strain evidence="2">05x7-T-G4-1.051#20</strain>
    </source>
</reference>
<dbReference type="InParanoid" id="K1PJD3"/>
<dbReference type="HOGENOM" id="CLU_2199485_0_0_1"/>
<evidence type="ECO:0000313" key="2">
    <source>
        <dbReference type="EMBL" id="EKC21753.1"/>
    </source>
</evidence>
<sequence length="108" mass="11681">MTSPSAKSEEVHPTTSVSSNPSETDNVEFDGKTLTILVIISLILSSGMYMPPAGEGVIREDCPPNMIADGRSLDSLPRCRGNEKERSSAKQRPEQLVENNEENKSSCG</sequence>
<organism evidence="2">
    <name type="scientific">Magallana gigas</name>
    <name type="common">Pacific oyster</name>
    <name type="synonym">Crassostrea gigas</name>
    <dbReference type="NCBI Taxonomy" id="29159"/>
    <lineage>
        <taxon>Eukaryota</taxon>
        <taxon>Metazoa</taxon>
        <taxon>Spiralia</taxon>
        <taxon>Lophotrochozoa</taxon>
        <taxon>Mollusca</taxon>
        <taxon>Bivalvia</taxon>
        <taxon>Autobranchia</taxon>
        <taxon>Pteriomorphia</taxon>
        <taxon>Ostreida</taxon>
        <taxon>Ostreoidea</taxon>
        <taxon>Ostreidae</taxon>
        <taxon>Magallana</taxon>
    </lineage>
</organism>
<proteinExistence type="predicted"/>
<feature type="region of interest" description="Disordered" evidence="1">
    <location>
        <begin position="1"/>
        <end position="30"/>
    </location>
</feature>
<dbReference type="AlphaFoldDB" id="K1PJD3"/>
<feature type="region of interest" description="Disordered" evidence="1">
    <location>
        <begin position="68"/>
        <end position="108"/>
    </location>
</feature>
<feature type="compositionally biased region" description="Polar residues" evidence="1">
    <location>
        <begin position="13"/>
        <end position="24"/>
    </location>
</feature>
<name>K1PJD3_MAGGI</name>